<dbReference type="Gene3D" id="1.20.120.330">
    <property type="entry name" value="Nucleotidyltransferases domain 2"/>
    <property type="match status" value="1"/>
</dbReference>
<gene>
    <name evidence="1" type="ORF">AM231_07540</name>
</gene>
<dbReference type="Proteomes" id="UP000036932">
    <property type="component" value="Unassembled WGS sequence"/>
</dbReference>
<evidence type="ECO:0000313" key="1">
    <source>
        <dbReference type="EMBL" id="KOR90662.1"/>
    </source>
</evidence>
<sequence>MKVADTFVDHIKAHYPQDIAIVAYYGSFAQGTDTERSDLDLYFIPASPKGYQASIQFVLEDISFDFWPISWERAERMAAYQESKTSIIADSILLYSRSDEDLARFRSLQQTIIDLPENQELFLDRAEEQLHHAYVHLYKLSKANLGDNINYYHNAASDVLIHVLSCLALLNRSYIKSGWGKNINQILNFTLKPPLLKEQIDSILQADTPASIRAACEHLTENMLSLWMKERAALAKQPSYSERMTGFFEEIKGNLDKLKTACETGDYQIAYFGSMGVQEETARFMYYAERGYWPTSLEPSLDYQRYYLGAGMPDLVSLLDPHNFALLHEAVIHLESNLEKYLLDQGVTINRYESLEQLKRRLEQSIENIE</sequence>
<comment type="caution">
    <text evidence="1">The sequence shown here is derived from an EMBL/GenBank/DDBJ whole genome shotgun (WGS) entry which is preliminary data.</text>
</comment>
<dbReference type="EMBL" id="LIUT01000001">
    <property type="protein sequence ID" value="KOR90662.1"/>
    <property type="molecule type" value="Genomic_DNA"/>
</dbReference>
<proteinExistence type="predicted"/>
<dbReference type="OrthoDB" id="9791330at2"/>
<reference evidence="2" key="1">
    <citation type="submission" date="2015-08" db="EMBL/GenBank/DDBJ databases">
        <title>Genome sequencing project for genomic taxonomy and phylogenomics of Bacillus-like bacteria.</title>
        <authorList>
            <person name="Liu B."/>
            <person name="Wang J."/>
            <person name="Zhu Y."/>
            <person name="Liu G."/>
            <person name="Chen Q."/>
            <person name="Chen Z."/>
            <person name="Lan J."/>
            <person name="Che J."/>
            <person name="Ge C."/>
            <person name="Shi H."/>
            <person name="Pan Z."/>
            <person name="Liu X."/>
        </authorList>
    </citation>
    <scope>NUCLEOTIDE SEQUENCE [LARGE SCALE GENOMIC DNA]</scope>
    <source>
        <strain evidence="2">FJAT-22460</strain>
    </source>
</reference>
<dbReference type="InterPro" id="IPR043519">
    <property type="entry name" value="NT_sf"/>
</dbReference>
<dbReference type="SUPFAM" id="SSF81301">
    <property type="entry name" value="Nucleotidyltransferase"/>
    <property type="match status" value="1"/>
</dbReference>
<keyword evidence="2" id="KW-1185">Reference proteome</keyword>
<protein>
    <recommendedName>
        <fullName evidence="3">Polymerase nucleotidyl transferase domain-containing protein</fullName>
    </recommendedName>
</protein>
<dbReference type="CDD" id="cd05403">
    <property type="entry name" value="NT_KNTase_like"/>
    <property type="match status" value="1"/>
</dbReference>
<dbReference type="AlphaFoldDB" id="A0A0M1P8A9"/>
<name>A0A0M1P8A9_9BACL</name>
<evidence type="ECO:0000313" key="2">
    <source>
        <dbReference type="Proteomes" id="UP000036932"/>
    </source>
</evidence>
<dbReference type="PATRIC" id="fig|1705565.3.peg.3429"/>
<evidence type="ECO:0008006" key="3">
    <source>
        <dbReference type="Google" id="ProtNLM"/>
    </source>
</evidence>
<organism evidence="1 2">
    <name type="scientific">Paenibacillus solani</name>
    <dbReference type="NCBI Taxonomy" id="1705565"/>
    <lineage>
        <taxon>Bacteria</taxon>
        <taxon>Bacillati</taxon>
        <taxon>Bacillota</taxon>
        <taxon>Bacilli</taxon>
        <taxon>Bacillales</taxon>
        <taxon>Paenibacillaceae</taxon>
        <taxon>Paenibacillus</taxon>
    </lineage>
</organism>
<dbReference type="Gene3D" id="3.30.460.10">
    <property type="entry name" value="Beta Polymerase, domain 2"/>
    <property type="match status" value="1"/>
</dbReference>
<accession>A0A0M1P8A9</accession>